<dbReference type="RefSeq" id="WP_099068408.1">
    <property type="nucleotide sequence ID" value="NZ_LAHD01000025.1"/>
</dbReference>
<dbReference type="EMBL" id="LAHD01000025">
    <property type="protein sequence ID" value="PHK04515.1"/>
    <property type="molecule type" value="Genomic_DNA"/>
</dbReference>
<proteinExistence type="predicted"/>
<dbReference type="Proteomes" id="UP000222310">
    <property type="component" value="Unassembled WGS sequence"/>
</dbReference>
<dbReference type="Pfam" id="PF08282">
    <property type="entry name" value="Hydrolase_3"/>
    <property type="match status" value="1"/>
</dbReference>
<dbReference type="GO" id="GO:0000287">
    <property type="term" value="F:magnesium ion binding"/>
    <property type="evidence" value="ECO:0007669"/>
    <property type="project" value="TreeGrafter"/>
</dbReference>
<name>A0A9Q5ZDD9_NOSLI</name>
<gene>
    <name evidence="1" type="ORF">VF08_11165</name>
</gene>
<evidence type="ECO:0000313" key="1">
    <source>
        <dbReference type="EMBL" id="PHK04515.1"/>
    </source>
</evidence>
<dbReference type="AlphaFoldDB" id="A0A9Q5ZDD9"/>
<dbReference type="SFLD" id="SFLDG01140">
    <property type="entry name" value="C2.B:_Phosphomannomutase_and_P"/>
    <property type="match status" value="1"/>
</dbReference>
<comment type="caution">
    <text evidence="1">The sequence shown here is derived from an EMBL/GenBank/DDBJ whole genome shotgun (WGS) entry which is preliminary data.</text>
</comment>
<dbReference type="Gene3D" id="3.30.1240.10">
    <property type="match status" value="1"/>
</dbReference>
<dbReference type="GO" id="GO:0016791">
    <property type="term" value="F:phosphatase activity"/>
    <property type="evidence" value="ECO:0007669"/>
    <property type="project" value="TreeGrafter"/>
</dbReference>
<dbReference type="GeneID" id="57091719"/>
<dbReference type="PANTHER" id="PTHR10000">
    <property type="entry name" value="PHOSPHOSERINE PHOSPHATASE"/>
    <property type="match status" value="1"/>
</dbReference>
<dbReference type="InterPro" id="IPR023214">
    <property type="entry name" value="HAD_sf"/>
</dbReference>
<dbReference type="PANTHER" id="PTHR10000:SF8">
    <property type="entry name" value="HAD SUPERFAMILY HYDROLASE-LIKE, TYPE 3"/>
    <property type="match status" value="1"/>
</dbReference>
<protein>
    <recommendedName>
        <fullName evidence="3">HAD family phosphatase</fullName>
    </recommendedName>
</protein>
<sequence length="283" mass="32210">MNTVYISDLDGTLLGSHATLSSFSKIMLNELLQQGLQFTVASARSVVSIQRMLKGLNLRLPVIEFNGAFISDFDSGRHEIINSISPEIVESIYKLILEFRCVPFVSSFNGTEDCVYYKDVINDGMRWYLNDCLTKKDRRWRTIEDLTHCFSDRVVCLTVIGQAQQLLELESAIIEIHGTSVETHLIENQYSPGWYWLTIHDYRATKDQAIQTLLENYGLKQSEIVVFGDQINDIKMFKIATRAIAVANAEPKVQHHATLVIGSNTEDSVVKYIHQDFARKINI</sequence>
<evidence type="ECO:0008006" key="3">
    <source>
        <dbReference type="Google" id="ProtNLM"/>
    </source>
</evidence>
<accession>A0A9Q5ZDD9</accession>
<dbReference type="SUPFAM" id="SSF56784">
    <property type="entry name" value="HAD-like"/>
    <property type="match status" value="1"/>
</dbReference>
<organism evidence="1 2">
    <name type="scientific">Nostoc linckia z8</name>
    <dbReference type="NCBI Taxonomy" id="1628746"/>
    <lineage>
        <taxon>Bacteria</taxon>
        <taxon>Bacillati</taxon>
        <taxon>Cyanobacteriota</taxon>
        <taxon>Cyanophyceae</taxon>
        <taxon>Nostocales</taxon>
        <taxon>Nostocaceae</taxon>
        <taxon>Nostoc</taxon>
    </lineage>
</organism>
<evidence type="ECO:0000313" key="2">
    <source>
        <dbReference type="Proteomes" id="UP000222310"/>
    </source>
</evidence>
<dbReference type="SFLD" id="SFLDS00003">
    <property type="entry name" value="Haloacid_Dehalogenase"/>
    <property type="match status" value="1"/>
</dbReference>
<reference evidence="1 2" key="1">
    <citation type="submission" date="2015-02" db="EMBL/GenBank/DDBJ databases">
        <title>Nostoc linckia genome annotation.</title>
        <authorList>
            <person name="Zhou Z."/>
        </authorList>
    </citation>
    <scope>NUCLEOTIDE SEQUENCE [LARGE SCALE GENOMIC DNA]</scope>
    <source>
        <strain evidence="2">z8</strain>
    </source>
</reference>
<dbReference type="Gene3D" id="3.40.50.1000">
    <property type="entry name" value="HAD superfamily/HAD-like"/>
    <property type="match status" value="1"/>
</dbReference>
<dbReference type="GO" id="GO:0005829">
    <property type="term" value="C:cytosol"/>
    <property type="evidence" value="ECO:0007669"/>
    <property type="project" value="TreeGrafter"/>
</dbReference>
<dbReference type="InterPro" id="IPR036412">
    <property type="entry name" value="HAD-like_sf"/>
</dbReference>